<evidence type="ECO:0000256" key="2">
    <source>
        <dbReference type="ARBA" id="ARBA00023034"/>
    </source>
</evidence>
<dbReference type="InterPro" id="IPR008628">
    <property type="entry name" value="GPP34-like"/>
</dbReference>
<evidence type="ECO:0000256" key="1">
    <source>
        <dbReference type="ARBA" id="ARBA00004255"/>
    </source>
</evidence>
<dbReference type="GO" id="GO:0005737">
    <property type="term" value="C:cytoplasm"/>
    <property type="evidence" value="ECO:0007669"/>
    <property type="project" value="UniProtKB-ARBA"/>
</dbReference>
<dbReference type="InterPro" id="IPR038261">
    <property type="entry name" value="GPP34-like_sf"/>
</dbReference>
<dbReference type="Gene3D" id="1.10.3630.10">
    <property type="entry name" value="yeast vps74-n-term truncation variant domain like"/>
    <property type="match status" value="1"/>
</dbReference>
<evidence type="ECO:0000256" key="4">
    <source>
        <dbReference type="ARBA" id="ARBA00023136"/>
    </source>
</evidence>
<keyword evidence="3" id="KW-0446">Lipid-binding</keyword>
<sequence>MSSMAGSPPHPLSLPEEFVLLSYLQSGRVHDDERTATACAAAELGGLALRRNLLVRVRKTRKLGIEFYRGPGEMELLDPGPTGLDRADALLAELVQATATAPQPVTARRWLRRRGSAALSPHRAALTERGLLHHGPAALSSPERGARDALIDAVRAAYDGSGPLDAHLLFLCELVGSAQLKRDFGLTRWRYRHVDDSGVPEPRLPEDLRDTFDALRMYVPSREE</sequence>
<dbReference type="GO" id="GO:0070273">
    <property type="term" value="F:phosphatidylinositol-4-phosphate binding"/>
    <property type="evidence" value="ECO:0007669"/>
    <property type="project" value="InterPro"/>
</dbReference>
<dbReference type="Proteomes" id="UP000509303">
    <property type="component" value="Chromosome"/>
</dbReference>
<name>A0A7H8NF17_9ACTN</name>
<evidence type="ECO:0000256" key="3">
    <source>
        <dbReference type="ARBA" id="ARBA00023121"/>
    </source>
</evidence>
<accession>A0A7H8NF17</accession>
<evidence type="ECO:0000313" key="5">
    <source>
        <dbReference type="EMBL" id="QKW53079.1"/>
    </source>
</evidence>
<dbReference type="EMBL" id="CP054929">
    <property type="protein sequence ID" value="QKW53079.1"/>
    <property type="molecule type" value="Genomic_DNA"/>
</dbReference>
<comment type="subcellular location">
    <subcellularLocation>
        <location evidence="1">Golgi apparatus membrane</location>
        <topology evidence="1">Peripheral membrane protein</topology>
        <orientation evidence="1">Cytoplasmic side</orientation>
    </subcellularLocation>
</comment>
<evidence type="ECO:0000313" key="6">
    <source>
        <dbReference type="Proteomes" id="UP000509303"/>
    </source>
</evidence>
<dbReference type="GO" id="GO:0012505">
    <property type="term" value="C:endomembrane system"/>
    <property type="evidence" value="ECO:0007669"/>
    <property type="project" value="UniProtKB-ARBA"/>
</dbReference>
<keyword evidence="2" id="KW-0333">Golgi apparatus</keyword>
<organism evidence="5 6">
    <name type="scientific">Streptomyces buecherae</name>
    <dbReference type="NCBI Taxonomy" id="2763006"/>
    <lineage>
        <taxon>Bacteria</taxon>
        <taxon>Bacillati</taxon>
        <taxon>Actinomycetota</taxon>
        <taxon>Actinomycetes</taxon>
        <taxon>Kitasatosporales</taxon>
        <taxon>Streptomycetaceae</taxon>
        <taxon>Streptomyces</taxon>
    </lineage>
</organism>
<reference evidence="5 6" key="1">
    <citation type="submission" date="2020-06" db="EMBL/GenBank/DDBJ databases">
        <title>Genome mining for natural products.</title>
        <authorList>
            <person name="Zhang B."/>
            <person name="Shi J."/>
            <person name="Ge H."/>
        </authorList>
    </citation>
    <scope>NUCLEOTIDE SEQUENCE [LARGE SCALE GENOMIC DNA]</scope>
    <source>
        <strain evidence="5 6">NA00687</strain>
    </source>
</reference>
<gene>
    <name evidence="5" type="ORF">HUT08_30030</name>
</gene>
<keyword evidence="4" id="KW-0472">Membrane</keyword>
<keyword evidence="6" id="KW-1185">Reference proteome</keyword>
<proteinExistence type="predicted"/>
<dbReference type="AlphaFoldDB" id="A0A7H8NF17"/>
<dbReference type="Pfam" id="PF05719">
    <property type="entry name" value="GPP34"/>
    <property type="match status" value="1"/>
</dbReference>
<protein>
    <submittedName>
        <fullName evidence="5">GPP34 family phosphoprotein</fullName>
    </submittedName>
</protein>